<dbReference type="Proteomes" id="UP001148662">
    <property type="component" value="Unassembled WGS sequence"/>
</dbReference>
<reference evidence="1" key="1">
    <citation type="submission" date="2022-07" db="EMBL/GenBank/DDBJ databases">
        <title>Genome Sequence of Phlebia brevispora.</title>
        <authorList>
            <person name="Buettner E."/>
        </authorList>
    </citation>
    <scope>NUCLEOTIDE SEQUENCE</scope>
    <source>
        <strain evidence="1">MPL23</strain>
    </source>
</reference>
<evidence type="ECO:0000313" key="1">
    <source>
        <dbReference type="EMBL" id="KAJ3555175.1"/>
    </source>
</evidence>
<protein>
    <submittedName>
        <fullName evidence="1">Uncharacterized protein</fullName>
    </submittedName>
</protein>
<organism evidence="1 2">
    <name type="scientific">Phlebia brevispora</name>
    <dbReference type="NCBI Taxonomy" id="194682"/>
    <lineage>
        <taxon>Eukaryota</taxon>
        <taxon>Fungi</taxon>
        <taxon>Dikarya</taxon>
        <taxon>Basidiomycota</taxon>
        <taxon>Agaricomycotina</taxon>
        <taxon>Agaricomycetes</taxon>
        <taxon>Polyporales</taxon>
        <taxon>Meruliaceae</taxon>
        <taxon>Phlebia</taxon>
    </lineage>
</organism>
<keyword evidence="2" id="KW-1185">Reference proteome</keyword>
<comment type="caution">
    <text evidence="1">The sequence shown here is derived from an EMBL/GenBank/DDBJ whole genome shotgun (WGS) entry which is preliminary data.</text>
</comment>
<sequence>MSHTSRRMSLDAHYTGASGRHGVSDIVQHDTASSGVRMCFEHPDTSELRTKLVSSNRRCKSSRLPAGGPTLARTASTIAGDRTLLPSPPWCAAGFSARTRVVCLARSCFSPSKVLSASQSLAGRKGGIFAMICQAIPHRYVDELAAGFDDYSDDDDVEVYVWNPQLATYVLLPEATWPIPTSPMAPIVLSNTLHPLLSFPSLSTPLSASPEIAPPSPALRPTSRLADQPINDPTLDFLPIIVEENSDRCSVRSLNTFPETLVSRFRSSSRGVVG</sequence>
<accession>A0ACC1T811</accession>
<name>A0ACC1T811_9APHY</name>
<evidence type="ECO:0000313" key="2">
    <source>
        <dbReference type="Proteomes" id="UP001148662"/>
    </source>
</evidence>
<proteinExistence type="predicted"/>
<gene>
    <name evidence="1" type="ORF">NM688_g2724</name>
</gene>
<dbReference type="EMBL" id="JANHOG010000358">
    <property type="protein sequence ID" value="KAJ3555175.1"/>
    <property type="molecule type" value="Genomic_DNA"/>
</dbReference>